<feature type="domain" description="Acylphosphatase-like" evidence="10">
    <location>
        <begin position="10"/>
        <end position="96"/>
    </location>
</feature>
<feature type="active site" evidence="9">
    <location>
        <position position="43"/>
    </location>
</feature>
<dbReference type="PANTHER" id="PTHR42959:SF1">
    <property type="entry name" value="CARBAMOYLTRANSFERASE HYPF"/>
    <property type="match status" value="1"/>
</dbReference>
<dbReference type="Pfam" id="PF17788">
    <property type="entry name" value="HypF_C"/>
    <property type="match status" value="1"/>
</dbReference>
<dbReference type="GO" id="GO:0016874">
    <property type="term" value="F:ligase activity"/>
    <property type="evidence" value="ECO:0007669"/>
    <property type="project" value="UniProtKB-UniRule"/>
</dbReference>
<evidence type="ECO:0000256" key="4">
    <source>
        <dbReference type="ARBA" id="ARBA00022723"/>
    </source>
</evidence>
<evidence type="ECO:0000313" key="12">
    <source>
        <dbReference type="EMBL" id="AEH60774.1"/>
    </source>
</evidence>
<evidence type="ECO:0000259" key="11">
    <source>
        <dbReference type="PROSITE" id="PS51163"/>
    </source>
</evidence>
<evidence type="ECO:0000256" key="1">
    <source>
        <dbReference type="ARBA" id="ARBA00004711"/>
    </source>
</evidence>
<protein>
    <recommendedName>
        <fullName evidence="8">Carbamoyltransferase</fullName>
        <ecNumber evidence="8">6.2.-.-</ecNumber>
    </recommendedName>
</protein>
<dbReference type="InterPro" id="IPR001792">
    <property type="entry name" value="Acylphosphatase-like_dom"/>
</dbReference>
<dbReference type="InterPro" id="IPR011125">
    <property type="entry name" value="Znf_HypF"/>
</dbReference>
<sequence length="762" mass="83993">MPYPEQKILCRKIIVNGVVQGVGFRPFVYHCAKNNRLCGYVMNLGSCVEIVVEGTRENINQFLSDLVKKKPEPSQIERIIATSCKHSGFTDFLILESKTEAGHGSIIAPDTAICQHCILDIFELENRRYNYPFTGCTSCGPRYSILRSFPFDRKSTSMSDFVLCNICNTEYTNPCDRRFNSQTICCPECGPDYSLVDNSGKTIAEKGEAIRLGAELIDDGSIIALKGYGGFHLLCDASQDQPIRVLRKALMRPVKPFAVMAKDLEAASSIANISPQEINFMSSRKNPVVVVDKKNKFPLSSLISPELHNVGIMLPYSGVHHLLFNSTRASVFVMTSANTPGYPVIIDNRAALNHLNEIADYFLLHNYTIVNRIDDSVVRFVNSEPAFIRRSRGYVPKAVKLPFYLESSIGVGAESDTTIALVKDDKAYLSQHVGNMKHLQTTKFHEEVITKLENLTGIRPVYWGHDMNPGFNSTQFALEKCSGLATPVQHHHAHIVSLMADNDLEADARIVGIALDGSGYGDNGNVWGGEILESTYSEYSRAAHLMEQPMAGGDLAVYYPSRMLFGILHGMLEERELENIPFYLKYGEKERSIVLSQLERGINVVHTSSAGRVLDAAAALLGICQYRRYQGEPAMKLESAARKSNLNIELPFVCKKGVMDTAQLLYDLYCISDRYSANDLAYAVEDALACGIAKLAVSCAKKKKMDVVGLTGGVAYNGHIVSKIAANIKDSDLDLILHRNIPCGDGGISLGQAVVAGIRAKE</sequence>
<dbReference type="Gene3D" id="3.90.870.50">
    <property type="match status" value="1"/>
</dbReference>
<proteinExistence type="inferred from homology"/>
<dbReference type="Pfam" id="PF07503">
    <property type="entry name" value="zf-HYPF"/>
    <property type="match status" value="2"/>
</dbReference>
<dbReference type="PIRSF" id="PIRSF006256">
    <property type="entry name" value="CMPcnvr_hdrg_mat"/>
    <property type="match status" value="1"/>
</dbReference>
<dbReference type="PROSITE" id="PS00150">
    <property type="entry name" value="ACYLPHOSPHATASE_1"/>
    <property type="match status" value="1"/>
</dbReference>
<name>F7XLB7_METZD</name>
<dbReference type="InterPro" id="IPR004421">
    <property type="entry name" value="Carbamoyltransferase_HypF"/>
</dbReference>
<comment type="catalytic activity">
    <reaction evidence="9">
        <text>an acyl phosphate + H2O = a carboxylate + phosphate + H(+)</text>
        <dbReference type="Rhea" id="RHEA:14965"/>
        <dbReference type="ChEBI" id="CHEBI:15377"/>
        <dbReference type="ChEBI" id="CHEBI:15378"/>
        <dbReference type="ChEBI" id="CHEBI:29067"/>
        <dbReference type="ChEBI" id="CHEBI:43474"/>
        <dbReference type="ChEBI" id="CHEBI:59918"/>
        <dbReference type="EC" id="3.6.1.7"/>
    </reaction>
</comment>
<evidence type="ECO:0000256" key="6">
    <source>
        <dbReference type="ARBA" id="ARBA00022833"/>
    </source>
</evidence>
<comment type="pathway">
    <text evidence="1">Protein modification; [NiFe] hydrogenase maturation.</text>
</comment>
<keyword evidence="5" id="KW-0863">Zinc-finger</keyword>
<dbReference type="SUPFAM" id="SSF54975">
    <property type="entry name" value="Acylphosphatase/BLUF domain-like"/>
    <property type="match status" value="1"/>
</dbReference>
<dbReference type="PROSITE" id="PS51163">
    <property type="entry name" value="YRDC"/>
    <property type="match status" value="1"/>
</dbReference>
<dbReference type="InterPro" id="IPR051060">
    <property type="entry name" value="Carbamoyltrans_HypF-like"/>
</dbReference>
<dbReference type="HOGENOM" id="CLU_009164_0_0_2"/>
<dbReference type="STRING" id="679901.Mzhil_0912"/>
<keyword evidence="6" id="KW-0862">Zinc</keyword>
<organism evidence="12 13">
    <name type="scientific">Methanosalsum zhilinae (strain DSM 4017 / NBRC 107636 / OCM 62 / WeN5)</name>
    <name type="common">Methanohalophilus zhilinae</name>
    <dbReference type="NCBI Taxonomy" id="679901"/>
    <lineage>
        <taxon>Archaea</taxon>
        <taxon>Methanobacteriati</taxon>
        <taxon>Methanobacteriota</taxon>
        <taxon>Stenosarchaea group</taxon>
        <taxon>Methanomicrobia</taxon>
        <taxon>Methanosarcinales</taxon>
        <taxon>Methanosarcinaceae</taxon>
        <taxon>Methanosalsum</taxon>
    </lineage>
</organism>
<keyword evidence="13" id="KW-1185">Reference proteome</keyword>
<feature type="domain" description="YrdC-like" evidence="11">
    <location>
        <begin position="207"/>
        <end position="393"/>
    </location>
</feature>
<evidence type="ECO:0000256" key="9">
    <source>
        <dbReference type="PROSITE-ProRule" id="PRU00520"/>
    </source>
</evidence>
<evidence type="ECO:0000313" key="13">
    <source>
        <dbReference type="Proteomes" id="UP000006622"/>
    </source>
</evidence>
<accession>F7XLB7</accession>
<keyword evidence="4" id="KW-0479">Metal-binding</keyword>
<dbReference type="OrthoDB" id="371970at2157"/>
<dbReference type="InterPro" id="IPR055128">
    <property type="entry name" value="HypF_C_2"/>
</dbReference>
<dbReference type="AlphaFoldDB" id="F7XLB7"/>
<dbReference type="KEGG" id="mzh:Mzhil_0912"/>
<dbReference type="InterPro" id="IPR036046">
    <property type="entry name" value="Acylphosphatase-like_dom_sf"/>
</dbReference>
<dbReference type="InterPro" id="IPR006070">
    <property type="entry name" value="Sua5-like_dom"/>
</dbReference>
<reference evidence="12 13" key="1">
    <citation type="submission" date="2010-07" db="EMBL/GenBank/DDBJ databases">
        <title>The complete genome of Methanosalsum zhilinae DSM 4017.</title>
        <authorList>
            <consortium name="US DOE Joint Genome Institute (JGI-PGF)"/>
            <person name="Lucas S."/>
            <person name="Copeland A."/>
            <person name="Lapidus A."/>
            <person name="Glavina del Rio T."/>
            <person name="Dalin E."/>
            <person name="Tice H."/>
            <person name="Bruce D."/>
            <person name="Goodwin L."/>
            <person name="Pitluck S."/>
            <person name="Kyrpides N."/>
            <person name="Mavromatis K."/>
            <person name="Ovchinnikova G."/>
            <person name="Daligault H."/>
            <person name="Detter J.C."/>
            <person name="Han C."/>
            <person name="Tapia R."/>
            <person name="Larimer F."/>
            <person name="Land M."/>
            <person name="Hauser L."/>
            <person name="Markowitz V."/>
            <person name="Cheng J.-F."/>
            <person name="Hugenholtz P."/>
            <person name="Woyke T."/>
            <person name="Wu D."/>
            <person name="Spring S."/>
            <person name="Schueler E."/>
            <person name="Brambilla E."/>
            <person name="Klenk H.-P."/>
            <person name="Eisen J.A."/>
        </authorList>
    </citation>
    <scope>NUCLEOTIDE SEQUENCE [LARGE SCALE GENOMIC DNA]</scope>
    <source>
        <strain evidence="13">DSM 4017 / NBRC 107636 / OCM 62 / WeN5</strain>
    </source>
</reference>
<dbReference type="NCBIfam" id="TIGR00143">
    <property type="entry name" value="hypF"/>
    <property type="match status" value="1"/>
</dbReference>
<evidence type="ECO:0000256" key="2">
    <source>
        <dbReference type="ARBA" id="ARBA00008097"/>
    </source>
</evidence>
<dbReference type="EC" id="6.2.-.-" evidence="8"/>
<dbReference type="GO" id="GO:0003725">
    <property type="term" value="F:double-stranded RNA binding"/>
    <property type="evidence" value="ECO:0007669"/>
    <property type="project" value="InterPro"/>
</dbReference>
<evidence type="ECO:0000256" key="7">
    <source>
        <dbReference type="ARBA" id="ARBA00048220"/>
    </source>
</evidence>
<dbReference type="Gene3D" id="3.30.110.120">
    <property type="match status" value="1"/>
</dbReference>
<dbReference type="Pfam" id="PF22521">
    <property type="entry name" value="HypF_C_2"/>
    <property type="match status" value="1"/>
</dbReference>
<dbReference type="SUPFAM" id="SSF55821">
    <property type="entry name" value="YrdC/RibB"/>
    <property type="match status" value="1"/>
</dbReference>
<dbReference type="Gene3D" id="3.30.420.360">
    <property type="match status" value="1"/>
</dbReference>
<evidence type="ECO:0000256" key="5">
    <source>
        <dbReference type="ARBA" id="ARBA00022771"/>
    </source>
</evidence>
<dbReference type="InterPro" id="IPR017945">
    <property type="entry name" value="DHBP_synth_RibB-like_a/b_dom"/>
</dbReference>
<dbReference type="InterPro" id="IPR041440">
    <property type="entry name" value="HypF_C"/>
</dbReference>
<dbReference type="Proteomes" id="UP000006622">
    <property type="component" value="Chromosome"/>
</dbReference>
<dbReference type="PANTHER" id="PTHR42959">
    <property type="entry name" value="CARBAMOYLTRANSFERASE"/>
    <property type="match status" value="1"/>
</dbReference>
<dbReference type="GO" id="GO:0003998">
    <property type="term" value="F:acylphosphatase activity"/>
    <property type="evidence" value="ECO:0007669"/>
    <property type="project" value="UniProtKB-EC"/>
</dbReference>
<dbReference type="InterPro" id="IPR017968">
    <property type="entry name" value="Acylphosphatase_CS"/>
</dbReference>
<evidence type="ECO:0000256" key="3">
    <source>
        <dbReference type="ARBA" id="ARBA00022598"/>
    </source>
</evidence>
<evidence type="ECO:0000259" key="10">
    <source>
        <dbReference type="PROSITE" id="PS51160"/>
    </source>
</evidence>
<dbReference type="Pfam" id="PF00708">
    <property type="entry name" value="Acylphosphatase"/>
    <property type="match status" value="1"/>
</dbReference>
<feature type="active site" evidence="9">
    <location>
        <position position="25"/>
    </location>
</feature>
<comment type="similarity">
    <text evidence="2 8">Belongs to the carbamoyltransferase HypF family.</text>
</comment>
<keyword evidence="9" id="KW-0378">Hydrolase</keyword>
<dbReference type="PROSITE" id="PS51160">
    <property type="entry name" value="ACYLPHOSPHATASE_3"/>
    <property type="match status" value="1"/>
</dbReference>
<dbReference type="EMBL" id="CP002101">
    <property type="protein sequence ID" value="AEH60774.1"/>
    <property type="molecule type" value="Genomic_DNA"/>
</dbReference>
<gene>
    <name evidence="12" type="ordered locus">Mzhil_0912</name>
</gene>
<dbReference type="GO" id="GO:0016743">
    <property type="term" value="F:carboxyl- or carbamoyltransferase activity"/>
    <property type="evidence" value="ECO:0007669"/>
    <property type="project" value="UniProtKB-UniRule"/>
</dbReference>
<keyword evidence="3" id="KW-0436">Ligase</keyword>
<dbReference type="GO" id="GO:0051604">
    <property type="term" value="P:protein maturation"/>
    <property type="evidence" value="ECO:0007669"/>
    <property type="project" value="TreeGrafter"/>
</dbReference>
<dbReference type="Pfam" id="PF01300">
    <property type="entry name" value="Sua5_yciO_yrdC"/>
    <property type="match status" value="1"/>
</dbReference>
<dbReference type="UniPathway" id="UPA00335"/>
<evidence type="ECO:0000256" key="8">
    <source>
        <dbReference type="PIRNR" id="PIRNR006256"/>
    </source>
</evidence>
<comment type="catalytic activity">
    <reaction evidence="7">
        <text>C-terminal L-cysteinyl-[HypE protein] + carbamoyl phosphate + ATP + H2O = C-terminal S-carboxamide-L-cysteinyl-[HypE protein] + AMP + phosphate + diphosphate + H(+)</text>
        <dbReference type="Rhea" id="RHEA:55636"/>
        <dbReference type="Rhea" id="RHEA-COMP:14247"/>
        <dbReference type="Rhea" id="RHEA-COMP:14392"/>
        <dbReference type="ChEBI" id="CHEBI:15377"/>
        <dbReference type="ChEBI" id="CHEBI:15378"/>
        <dbReference type="ChEBI" id="CHEBI:30616"/>
        <dbReference type="ChEBI" id="CHEBI:33019"/>
        <dbReference type="ChEBI" id="CHEBI:43474"/>
        <dbReference type="ChEBI" id="CHEBI:58228"/>
        <dbReference type="ChEBI" id="CHEBI:76913"/>
        <dbReference type="ChEBI" id="CHEBI:139126"/>
        <dbReference type="ChEBI" id="CHEBI:456215"/>
    </reaction>
</comment>
<dbReference type="GO" id="GO:0008270">
    <property type="term" value="F:zinc ion binding"/>
    <property type="evidence" value="ECO:0007669"/>
    <property type="project" value="UniProtKB-KW"/>
</dbReference>
<dbReference type="Gene3D" id="3.30.420.40">
    <property type="match status" value="1"/>
</dbReference>